<evidence type="ECO:0000256" key="1">
    <source>
        <dbReference type="ARBA" id="ARBA00022763"/>
    </source>
</evidence>
<dbReference type="InterPro" id="IPR036388">
    <property type="entry name" value="WH-like_DNA-bd_sf"/>
</dbReference>
<dbReference type="HOGENOM" id="CLU_000445_52_5_6"/>
<evidence type="ECO:0000313" key="4">
    <source>
        <dbReference type="Proteomes" id="UP000030341"/>
    </source>
</evidence>
<dbReference type="Proteomes" id="UP000030341">
    <property type="component" value="Chromosome 2"/>
</dbReference>
<evidence type="ECO:0000259" key="2">
    <source>
        <dbReference type="Pfam" id="PF01035"/>
    </source>
</evidence>
<keyword evidence="3" id="KW-0808">Transferase</keyword>
<dbReference type="STRING" id="1348114.OM33_18770"/>
<dbReference type="GO" id="GO:0006281">
    <property type="term" value="P:DNA repair"/>
    <property type="evidence" value="ECO:0007669"/>
    <property type="project" value="InterPro"/>
</dbReference>
<dbReference type="PANTHER" id="PTHR42942">
    <property type="entry name" value="6-O-METHYLGUANINE DNA METHYLTRANSFERASE"/>
    <property type="match status" value="1"/>
</dbReference>
<keyword evidence="3" id="KW-0489">Methyltransferase</keyword>
<dbReference type="GO" id="GO:0032259">
    <property type="term" value="P:methylation"/>
    <property type="evidence" value="ECO:0007669"/>
    <property type="project" value="UniProtKB-KW"/>
</dbReference>
<dbReference type="OrthoDB" id="9132167at2"/>
<dbReference type="InterPro" id="IPR052520">
    <property type="entry name" value="ATL_DNA_repair"/>
</dbReference>
<dbReference type="AlphaFoldDB" id="A0A0A7EKS1"/>
<dbReference type="InterPro" id="IPR014048">
    <property type="entry name" value="MethylDNA_cys_MeTrfase_DNA-bd"/>
</dbReference>
<dbReference type="PANTHER" id="PTHR42942:SF1">
    <property type="entry name" value="ALKYLTRANSFERASE-LIKE PROTEIN 1"/>
    <property type="match status" value="1"/>
</dbReference>
<dbReference type="Pfam" id="PF01035">
    <property type="entry name" value="DNA_binding_1"/>
    <property type="match status" value="1"/>
</dbReference>
<dbReference type="eggNOG" id="COG3695">
    <property type="taxonomic scope" value="Bacteria"/>
</dbReference>
<proteinExistence type="predicted"/>
<evidence type="ECO:0000313" key="3">
    <source>
        <dbReference type="EMBL" id="AIY67113.1"/>
    </source>
</evidence>
<protein>
    <submittedName>
        <fullName evidence="3">Cysteine methyltransferase</fullName>
    </submittedName>
</protein>
<feature type="domain" description="Methylated-DNA-[protein]-cysteine S-methyltransferase DNA binding" evidence="2">
    <location>
        <begin position="7"/>
        <end position="87"/>
    </location>
</feature>
<dbReference type="GO" id="GO:0008168">
    <property type="term" value="F:methyltransferase activity"/>
    <property type="evidence" value="ECO:0007669"/>
    <property type="project" value="UniProtKB-KW"/>
</dbReference>
<gene>
    <name evidence="3" type="ORF">OM33_18770</name>
</gene>
<keyword evidence="4" id="KW-1185">Reference proteome</keyword>
<dbReference type="RefSeq" id="WP_040135907.1">
    <property type="nucleotide sequence ID" value="NZ_CP009889.1"/>
</dbReference>
<dbReference type="Gene3D" id="1.10.10.10">
    <property type="entry name" value="Winged helix-like DNA-binding domain superfamily/Winged helix DNA-binding domain"/>
    <property type="match status" value="1"/>
</dbReference>
<keyword evidence="1" id="KW-0227">DNA damage</keyword>
<dbReference type="EMBL" id="CP009889">
    <property type="protein sequence ID" value="AIY67113.1"/>
    <property type="molecule type" value="Genomic_DNA"/>
</dbReference>
<reference evidence="3 4" key="1">
    <citation type="submission" date="2014-11" db="EMBL/GenBank/DDBJ databases">
        <title>Complete Genome Sequence of Pseudoalteromonas sp. Strain OCN003 Isolated from Kaneohe Bay, Oahu, Hawaii.</title>
        <authorList>
            <person name="Beurmann S."/>
            <person name="Videau P."/>
            <person name="Ushijima B."/>
            <person name="Smith A.M."/>
            <person name="Aeby G.S."/>
            <person name="Callahan S.M."/>
            <person name="Belcaid M."/>
        </authorList>
    </citation>
    <scope>NUCLEOTIDE SEQUENCE [LARGE SCALE GENOMIC DNA]</scope>
    <source>
        <strain evidence="3 4">OCN003</strain>
    </source>
</reference>
<accession>A0A0A7EKS1</accession>
<organism evidence="3 4">
    <name type="scientific">Pseudoalteromonas piratica</name>
    <dbReference type="NCBI Taxonomy" id="1348114"/>
    <lineage>
        <taxon>Bacteria</taxon>
        <taxon>Pseudomonadati</taxon>
        <taxon>Pseudomonadota</taxon>
        <taxon>Gammaproteobacteria</taxon>
        <taxon>Alteromonadales</taxon>
        <taxon>Pseudoalteromonadaceae</taxon>
        <taxon>Pseudoalteromonas</taxon>
    </lineage>
</organism>
<sequence>MTNEEKREAIFLIIASIPYGKVTTYGNVAEMASLRGYARFVGTTLKNLPNNSQIPWFRVINSQGKISFPQKSDKYLEQKLRLQEEGVEFKNEKVNLKRFQWQID</sequence>
<name>A0A0A7EKS1_9GAMM</name>
<dbReference type="SUPFAM" id="SSF46767">
    <property type="entry name" value="Methylated DNA-protein cysteine methyltransferase, C-terminal domain"/>
    <property type="match status" value="1"/>
</dbReference>
<dbReference type="KEGG" id="pseo:OM33_18770"/>
<dbReference type="InterPro" id="IPR036217">
    <property type="entry name" value="MethylDNA_cys_MeTrfase_DNAb"/>
</dbReference>
<dbReference type="CDD" id="cd06445">
    <property type="entry name" value="ATase"/>
    <property type="match status" value="1"/>
</dbReference>